<dbReference type="Proteomes" id="UP000192418">
    <property type="component" value="Unassembled WGS sequence"/>
</dbReference>
<sequence length="213" mass="24039">MSMKTGFDDLVTARRSIRKYTDENIPESHILDMVTSAVNAPSPSNRQPVRYLHLVSSESRQGILKNMESGYHNMLTQAQSLEKPRKAINILNHYWRYSYFMFHAPALFAVGVEKKGDSFSGKLNRAGLMEAKGLETMGCDISLGLSLQFFMLKAVELGLGTCILTAPLHFLERECTISGTENLSIRCFLTVGFPDEYPAVPKRKQPIEIYRKI</sequence>
<dbReference type="OrthoDB" id="9798230at2"/>
<keyword evidence="2" id="KW-0560">Oxidoreductase</keyword>
<dbReference type="GO" id="GO:0016491">
    <property type="term" value="F:oxidoreductase activity"/>
    <property type="evidence" value="ECO:0007669"/>
    <property type="project" value="UniProtKB-KW"/>
</dbReference>
<name>A0A1W2DRP0_9BACT</name>
<accession>A0A1W2DRP0</accession>
<dbReference type="InterPro" id="IPR029479">
    <property type="entry name" value="Nitroreductase"/>
</dbReference>
<keyword evidence="5" id="KW-1185">Reference proteome</keyword>
<evidence type="ECO:0000256" key="2">
    <source>
        <dbReference type="ARBA" id="ARBA00023002"/>
    </source>
</evidence>
<dbReference type="STRING" id="1121400.SAMN02746065_1202"/>
<evidence type="ECO:0000313" key="4">
    <source>
        <dbReference type="EMBL" id="SMD00154.1"/>
    </source>
</evidence>
<dbReference type="Gene3D" id="3.40.109.10">
    <property type="entry name" value="NADH Oxidase"/>
    <property type="match status" value="1"/>
</dbReference>
<dbReference type="AlphaFoldDB" id="A0A1W2DRP0"/>
<reference evidence="4 5" key="1">
    <citation type="submission" date="2017-04" db="EMBL/GenBank/DDBJ databases">
        <authorList>
            <person name="Afonso C.L."/>
            <person name="Miller P.J."/>
            <person name="Scott M.A."/>
            <person name="Spackman E."/>
            <person name="Goraichik I."/>
            <person name="Dimitrov K.M."/>
            <person name="Suarez D.L."/>
            <person name="Swayne D.E."/>
        </authorList>
    </citation>
    <scope>NUCLEOTIDE SEQUENCE [LARGE SCALE GENOMIC DNA]</scope>
    <source>
        <strain evidence="4 5">DSM 3385</strain>
    </source>
</reference>
<gene>
    <name evidence="4" type="ORF">SAMN02746065_1202</name>
</gene>
<proteinExistence type="inferred from homology"/>
<evidence type="ECO:0000256" key="1">
    <source>
        <dbReference type="ARBA" id="ARBA00007118"/>
    </source>
</evidence>
<organism evidence="4 5">
    <name type="scientific">Desulfocicer vacuolatum DSM 3385</name>
    <dbReference type="NCBI Taxonomy" id="1121400"/>
    <lineage>
        <taxon>Bacteria</taxon>
        <taxon>Pseudomonadati</taxon>
        <taxon>Thermodesulfobacteriota</taxon>
        <taxon>Desulfobacteria</taxon>
        <taxon>Desulfobacterales</taxon>
        <taxon>Desulfobacteraceae</taxon>
        <taxon>Desulfocicer</taxon>
    </lineage>
</organism>
<dbReference type="EMBL" id="FWXY01000020">
    <property type="protein sequence ID" value="SMD00154.1"/>
    <property type="molecule type" value="Genomic_DNA"/>
</dbReference>
<evidence type="ECO:0000259" key="3">
    <source>
        <dbReference type="Pfam" id="PF00881"/>
    </source>
</evidence>
<dbReference type="SUPFAM" id="SSF55469">
    <property type="entry name" value="FMN-dependent nitroreductase-like"/>
    <property type="match status" value="1"/>
</dbReference>
<evidence type="ECO:0000313" key="5">
    <source>
        <dbReference type="Proteomes" id="UP000192418"/>
    </source>
</evidence>
<dbReference type="PANTHER" id="PTHR43673:SF10">
    <property type="entry name" value="NADH DEHYDROGENASE_NAD(P)H NITROREDUCTASE XCC3605-RELATED"/>
    <property type="match status" value="1"/>
</dbReference>
<feature type="domain" description="Nitroreductase" evidence="3">
    <location>
        <begin position="12"/>
        <end position="192"/>
    </location>
</feature>
<comment type="similarity">
    <text evidence="1">Belongs to the nitroreductase family.</text>
</comment>
<dbReference type="InterPro" id="IPR000415">
    <property type="entry name" value="Nitroreductase-like"/>
</dbReference>
<dbReference type="RefSeq" id="WP_084070809.1">
    <property type="nucleotide sequence ID" value="NZ_FWXY01000020.1"/>
</dbReference>
<protein>
    <submittedName>
        <fullName evidence="4">Nitroreductase</fullName>
    </submittedName>
</protein>
<dbReference type="Pfam" id="PF00881">
    <property type="entry name" value="Nitroreductase"/>
    <property type="match status" value="1"/>
</dbReference>
<dbReference type="PANTHER" id="PTHR43673">
    <property type="entry name" value="NAD(P)H NITROREDUCTASE YDGI-RELATED"/>
    <property type="match status" value="1"/>
</dbReference>